<dbReference type="OrthoDB" id="395744at2"/>
<dbReference type="AlphaFoldDB" id="A0A3M0A8F0"/>
<name>A0A3M0A8F0_9BACT</name>
<comment type="similarity">
    <text evidence="1">Belongs to the DnaB/DnaD family.</text>
</comment>
<accession>A0A3M0A8F0</accession>
<keyword evidence="4" id="KW-0547">Nucleotide-binding</keyword>
<organism evidence="4 5">
    <name type="scientific">Metamycoplasma subdolum</name>
    <dbReference type="NCBI Taxonomy" id="92407"/>
    <lineage>
        <taxon>Bacteria</taxon>
        <taxon>Bacillati</taxon>
        <taxon>Mycoplasmatota</taxon>
        <taxon>Mycoplasmoidales</taxon>
        <taxon>Metamycoplasmataceae</taxon>
        <taxon>Metamycoplasma</taxon>
    </lineage>
</organism>
<dbReference type="Pfam" id="PF25888">
    <property type="entry name" value="WHD_DnaB"/>
    <property type="match status" value="1"/>
</dbReference>
<gene>
    <name evidence="4" type="ORF">JN00_0137</name>
</gene>
<evidence type="ECO:0000256" key="1">
    <source>
        <dbReference type="ARBA" id="ARBA00093462"/>
    </source>
</evidence>
<reference evidence="4 5" key="1">
    <citation type="submission" date="2018-10" db="EMBL/GenBank/DDBJ databases">
        <title>Genomic Encyclopedia of Archaeal and Bacterial Type Strains, Phase II (KMG-II): from individual species to whole genera.</title>
        <authorList>
            <person name="Goeker M."/>
        </authorList>
    </citation>
    <scope>NUCLEOTIDE SEQUENCE [LARGE SCALE GENOMIC DNA]</scope>
    <source>
        <strain evidence="4 5">ATCC 29870</strain>
    </source>
</reference>
<keyword evidence="4" id="KW-0067">ATP-binding</keyword>
<protein>
    <submittedName>
        <fullName evidence="4">Replicative DNA helicase loader DnaB</fullName>
    </submittedName>
</protein>
<sequence length="339" mass="39621">MFIDLEDVAKEKNNQNWPFLSLKMRLNRKNLGVVMQGKNFYIASNNGINSQDLENLRIFYTPIVGRKGIALYFYLFDSFNLYKYSLKKYLFEELMDFLALNETKFMKAKELLEASNLLKTYVDSNGNLIFELIKPLTANEIINNKLLSSILSKKIGVKKFNELLDLKQVATFEKQNLLDVSKKSFEVFDFESLEGEDIKNKAPVSYNFKEKTNTLEPLNFIKYINNRLASPSEILMVKKLRRLSFSDLSINLFINYSMNVNNAIVVNYINKIASDYAERNIFDAEEIDLELETTLINKINSKRERNLVFDSQMRQKECSEETKEFLLKLTNDDECEWAD</sequence>
<evidence type="ECO:0000313" key="4">
    <source>
        <dbReference type="EMBL" id="RMA79088.1"/>
    </source>
</evidence>
<comment type="caution">
    <text evidence="4">The sequence shown here is derived from an EMBL/GenBank/DDBJ whole genome shotgun (WGS) entry which is preliminary data.</text>
</comment>
<dbReference type="InterPro" id="IPR058660">
    <property type="entry name" value="WHD_DnaB"/>
</dbReference>
<evidence type="ECO:0000259" key="2">
    <source>
        <dbReference type="Pfam" id="PF07261"/>
    </source>
</evidence>
<keyword evidence="4" id="KW-0378">Hydrolase</keyword>
<feature type="domain" description="Replicative helicase loading/DNA remodeling protein DnaB N-terminal winged helix" evidence="3">
    <location>
        <begin position="38"/>
        <end position="210"/>
    </location>
</feature>
<feature type="domain" description="DnaB/C C-terminal" evidence="2">
    <location>
        <begin position="219"/>
        <end position="288"/>
    </location>
</feature>
<dbReference type="EMBL" id="REFI01000005">
    <property type="protein sequence ID" value="RMA79088.1"/>
    <property type="molecule type" value="Genomic_DNA"/>
</dbReference>
<dbReference type="InterPro" id="IPR006343">
    <property type="entry name" value="DnaB/C_C"/>
</dbReference>
<dbReference type="GO" id="GO:0004386">
    <property type="term" value="F:helicase activity"/>
    <property type="evidence" value="ECO:0007669"/>
    <property type="project" value="UniProtKB-KW"/>
</dbReference>
<proteinExistence type="inferred from homology"/>
<evidence type="ECO:0000259" key="3">
    <source>
        <dbReference type="Pfam" id="PF25888"/>
    </source>
</evidence>
<dbReference type="Proteomes" id="UP000267246">
    <property type="component" value="Unassembled WGS sequence"/>
</dbReference>
<dbReference type="Pfam" id="PF07261">
    <property type="entry name" value="DnaB_2"/>
    <property type="match status" value="1"/>
</dbReference>
<evidence type="ECO:0000313" key="5">
    <source>
        <dbReference type="Proteomes" id="UP000267246"/>
    </source>
</evidence>
<keyword evidence="4" id="KW-0347">Helicase</keyword>
<keyword evidence="5" id="KW-1185">Reference proteome</keyword>